<sequence length="700" mass="75845">MTKYGGWAFVSVLTIFTTSLAAPAFAQETDEGEDALILPPIVVEGATLDESLQKTTREPAAATRSTPRRSTTPSEPVEDVQASAISGDVLTPGEARALPTTGSSVSVVTSQDLEQEQIRHAADALRSLPGVEVSQSGSFSGLTQVRIRGAEANHTLVVIDGVEVNSATNGEFDFANLLANDIERIEVIRGPQSGLYGSNAVGGVVNIVTKSGKGPAQARLRAEGGSFSSQGYAASLSGGNDEGHGIISFQKRKSHGFNIAEFGDENDFSEITNAFAKGGVEVFPWLKVDGVLRIDQNDGGRDTDGIGPGPFFIQTDDPSYFEQRNRVAGIDATATLMDGHWVQHFKSNYSDTRAEDFSFFAGSFSPYRNDGQRVENSYISTFSGDTPNFLNSHHAVTGLLENTKESFTPVSIDNIERSRETLAGAVEYRGQFLDQLDFVASLRHDDNDSNVEDFTTYRIAGSYAVPDTPFRFHSSVGTGAKQPTLFELYGQIPGSFVPNPDLVPEESFGWDAGVELTLVKGRVLFDATYFEADLENEIATDFVGLSSTVVNLDGVSHRSGEEFSAAWRVTEGLTVSGAYTHLRAFDPAGLWEIRRPEHAGRLDVDYRFADDKANIRLGVTYNGTMEDTALAIPFFTPTRVELDSYTTVRLAGSYEFKPGMELFARAENLFDEDYQEVYGFETAPAAVYGGLKIKIGGNES</sequence>
<evidence type="ECO:0000256" key="9">
    <source>
        <dbReference type="ARBA" id="ARBA00023237"/>
    </source>
</evidence>
<evidence type="ECO:0000313" key="17">
    <source>
        <dbReference type="Proteomes" id="UP001597102"/>
    </source>
</evidence>
<keyword evidence="4 10" id="KW-0812">Transmembrane</keyword>
<dbReference type="SUPFAM" id="SSF56935">
    <property type="entry name" value="Porins"/>
    <property type="match status" value="1"/>
</dbReference>
<feature type="domain" description="TonB-dependent receptor-like beta-barrel" evidence="14">
    <location>
        <begin position="302"/>
        <end position="669"/>
    </location>
</feature>
<feature type="compositionally biased region" description="Low complexity" evidence="12">
    <location>
        <begin position="58"/>
        <end position="75"/>
    </location>
</feature>
<feature type="signal peptide" evidence="13">
    <location>
        <begin position="1"/>
        <end position="26"/>
    </location>
</feature>
<keyword evidence="9 10" id="KW-0998">Cell outer membrane</keyword>
<protein>
    <submittedName>
        <fullName evidence="16">TonB-dependent receptor plug domain-containing protein</fullName>
    </submittedName>
</protein>
<evidence type="ECO:0000256" key="12">
    <source>
        <dbReference type="SAM" id="MobiDB-lite"/>
    </source>
</evidence>
<dbReference type="InterPro" id="IPR037066">
    <property type="entry name" value="Plug_dom_sf"/>
</dbReference>
<keyword evidence="7 10" id="KW-0472">Membrane</keyword>
<keyword evidence="17" id="KW-1185">Reference proteome</keyword>
<keyword evidence="5 13" id="KW-0732">Signal</keyword>
<keyword evidence="3 10" id="KW-1134">Transmembrane beta strand</keyword>
<evidence type="ECO:0000256" key="13">
    <source>
        <dbReference type="SAM" id="SignalP"/>
    </source>
</evidence>
<dbReference type="InterPro" id="IPR036942">
    <property type="entry name" value="Beta-barrel_TonB_sf"/>
</dbReference>
<comment type="caution">
    <text evidence="16">The sequence shown here is derived from an EMBL/GenBank/DDBJ whole genome shotgun (WGS) entry which is preliminary data.</text>
</comment>
<feature type="chain" id="PRO_5045103826" evidence="13">
    <location>
        <begin position="27"/>
        <end position="700"/>
    </location>
</feature>
<dbReference type="PANTHER" id="PTHR30069:SF29">
    <property type="entry name" value="HEMOGLOBIN AND HEMOGLOBIN-HAPTOGLOBIN-BINDING PROTEIN 1-RELATED"/>
    <property type="match status" value="1"/>
</dbReference>
<evidence type="ECO:0000256" key="8">
    <source>
        <dbReference type="ARBA" id="ARBA00023170"/>
    </source>
</evidence>
<reference evidence="17" key="1">
    <citation type="journal article" date="2019" name="Int. J. Syst. Evol. Microbiol.">
        <title>The Global Catalogue of Microorganisms (GCM) 10K type strain sequencing project: providing services to taxonomists for standard genome sequencing and annotation.</title>
        <authorList>
            <consortium name="The Broad Institute Genomics Platform"/>
            <consortium name="The Broad Institute Genome Sequencing Center for Infectious Disease"/>
            <person name="Wu L."/>
            <person name="Ma J."/>
        </authorList>
    </citation>
    <scope>NUCLEOTIDE SEQUENCE [LARGE SCALE GENOMIC DNA]</scope>
    <source>
        <strain evidence="17">CCUG 61697</strain>
    </source>
</reference>
<dbReference type="EMBL" id="JBHTJO010000001">
    <property type="protein sequence ID" value="MFD0987664.1"/>
    <property type="molecule type" value="Genomic_DNA"/>
</dbReference>
<feature type="domain" description="TonB-dependent receptor plug" evidence="15">
    <location>
        <begin position="101"/>
        <end position="204"/>
    </location>
</feature>
<gene>
    <name evidence="16" type="ORF">ACFQ2F_11210</name>
</gene>
<evidence type="ECO:0000256" key="6">
    <source>
        <dbReference type="ARBA" id="ARBA00023077"/>
    </source>
</evidence>
<evidence type="ECO:0000256" key="2">
    <source>
        <dbReference type="ARBA" id="ARBA00022448"/>
    </source>
</evidence>
<dbReference type="InterPro" id="IPR039426">
    <property type="entry name" value="TonB-dep_rcpt-like"/>
</dbReference>
<evidence type="ECO:0000256" key="11">
    <source>
        <dbReference type="RuleBase" id="RU003357"/>
    </source>
</evidence>
<evidence type="ECO:0000256" key="4">
    <source>
        <dbReference type="ARBA" id="ARBA00022692"/>
    </source>
</evidence>
<dbReference type="Proteomes" id="UP001597102">
    <property type="component" value="Unassembled WGS sequence"/>
</dbReference>
<evidence type="ECO:0000256" key="5">
    <source>
        <dbReference type="ARBA" id="ARBA00022729"/>
    </source>
</evidence>
<evidence type="ECO:0000256" key="1">
    <source>
        <dbReference type="ARBA" id="ARBA00004571"/>
    </source>
</evidence>
<evidence type="ECO:0000259" key="15">
    <source>
        <dbReference type="Pfam" id="PF07715"/>
    </source>
</evidence>
<dbReference type="Pfam" id="PF00593">
    <property type="entry name" value="TonB_dep_Rec_b-barrel"/>
    <property type="match status" value="1"/>
</dbReference>
<comment type="similarity">
    <text evidence="10 11">Belongs to the TonB-dependent receptor family.</text>
</comment>
<keyword evidence="8 16" id="KW-0675">Receptor</keyword>
<keyword evidence="6 11" id="KW-0798">TonB box</keyword>
<organism evidence="16 17">
    <name type="scientific">Methyloligella solikamskensis</name>
    <dbReference type="NCBI Taxonomy" id="1177756"/>
    <lineage>
        <taxon>Bacteria</taxon>
        <taxon>Pseudomonadati</taxon>
        <taxon>Pseudomonadota</taxon>
        <taxon>Alphaproteobacteria</taxon>
        <taxon>Hyphomicrobiales</taxon>
        <taxon>Hyphomicrobiaceae</taxon>
        <taxon>Methyloligella</taxon>
    </lineage>
</organism>
<dbReference type="PROSITE" id="PS52016">
    <property type="entry name" value="TONB_DEPENDENT_REC_3"/>
    <property type="match status" value="1"/>
</dbReference>
<evidence type="ECO:0000256" key="7">
    <source>
        <dbReference type="ARBA" id="ARBA00023136"/>
    </source>
</evidence>
<proteinExistence type="inferred from homology"/>
<evidence type="ECO:0000259" key="14">
    <source>
        <dbReference type="Pfam" id="PF00593"/>
    </source>
</evidence>
<dbReference type="PANTHER" id="PTHR30069">
    <property type="entry name" value="TONB-DEPENDENT OUTER MEMBRANE RECEPTOR"/>
    <property type="match status" value="1"/>
</dbReference>
<evidence type="ECO:0000256" key="10">
    <source>
        <dbReference type="PROSITE-ProRule" id="PRU01360"/>
    </source>
</evidence>
<accession>A0ABW3JBK2</accession>
<evidence type="ECO:0000313" key="16">
    <source>
        <dbReference type="EMBL" id="MFD0987664.1"/>
    </source>
</evidence>
<dbReference type="InterPro" id="IPR000531">
    <property type="entry name" value="Beta-barrel_TonB"/>
</dbReference>
<dbReference type="RefSeq" id="WP_379089867.1">
    <property type="nucleotide sequence ID" value="NZ_JBHTJO010000001.1"/>
</dbReference>
<keyword evidence="2 10" id="KW-0813">Transport</keyword>
<comment type="subcellular location">
    <subcellularLocation>
        <location evidence="1 10">Cell outer membrane</location>
        <topology evidence="1 10">Multi-pass membrane protein</topology>
    </subcellularLocation>
</comment>
<evidence type="ECO:0000256" key="3">
    <source>
        <dbReference type="ARBA" id="ARBA00022452"/>
    </source>
</evidence>
<dbReference type="InterPro" id="IPR012910">
    <property type="entry name" value="Plug_dom"/>
</dbReference>
<dbReference type="Gene3D" id="2.170.130.10">
    <property type="entry name" value="TonB-dependent receptor, plug domain"/>
    <property type="match status" value="1"/>
</dbReference>
<name>A0ABW3JBK2_9HYPH</name>
<dbReference type="Gene3D" id="2.40.170.20">
    <property type="entry name" value="TonB-dependent receptor, beta-barrel domain"/>
    <property type="match status" value="1"/>
</dbReference>
<dbReference type="Pfam" id="PF07715">
    <property type="entry name" value="Plug"/>
    <property type="match status" value="1"/>
</dbReference>
<dbReference type="CDD" id="cd01347">
    <property type="entry name" value="ligand_gated_channel"/>
    <property type="match status" value="1"/>
</dbReference>
<feature type="region of interest" description="Disordered" evidence="12">
    <location>
        <begin position="48"/>
        <end position="83"/>
    </location>
</feature>